<proteinExistence type="predicted"/>
<reference evidence="2" key="1">
    <citation type="submission" date="2021-02" db="EMBL/GenBank/DDBJ databases">
        <authorList>
            <person name="Nowell W R."/>
        </authorList>
    </citation>
    <scope>NUCLEOTIDE SEQUENCE</scope>
    <source>
        <strain evidence="2">Ploen Becks lab</strain>
    </source>
</reference>
<dbReference type="AlphaFoldDB" id="A0A814PSA1"/>
<protein>
    <recommendedName>
        <fullName evidence="4">Ubiquitin-like protease family profile domain-containing protein</fullName>
    </recommendedName>
</protein>
<feature type="region of interest" description="Disordered" evidence="1">
    <location>
        <begin position="79"/>
        <end position="120"/>
    </location>
</feature>
<feature type="compositionally biased region" description="Acidic residues" evidence="1">
    <location>
        <begin position="89"/>
        <end position="118"/>
    </location>
</feature>
<sequence length="448" mass="53286">MISENFKILCMIFLSKYRSKQLIESETKLKEIIRERPESFNALRKLIKRIEFNYYVLNNAQQDTTQAIEQMDIELGIDLNTNNSNENENVNENDQEYDDQDENDDKDEGENESEDDLSEQAIKKSIKSQSPFTDFFHKVHNNVFQSIDENDQSDLNDMYSPDFIHHFLDKFMPYSFLWASFTLQNTKFLRLTNGRIEKYNQFRKNKKNKNELPHKYLQDNMEMLLGSCDEYMKTVNNLNSKLIRPKAKRPIETVNESDEEEYHTAKESWNKQRTQITGPTSIGYQRAVDLDQCFTQTDKSKKQKLEQSPINSNETYYKLHNIDISQKSLEDLTSNQLLSDSIIDAYITCIIDRSNTYLFNYFDAVKIAMKGDFGCNKRTTKLSDFRYIIGPVLYYKHWTLFFADTMERKFMYIDSMGKRNVQKVFENWSKFWIYDDKPWKLHVVHHSI</sequence>
<evidence type="ECO:0008006" key="4">
    <source>
        <dbReference type="Google" id="ProtNLM"/>
    </source>
</evidence>
<keyword evidence="3" id="KW-1185">Reference proteome</keyword>
<dbReference type="SUPFAM" id="SSF54001">
    <property type="entry name" value="Cysteine proteinases"/>
    <property type="match status" value="1"/>
</dbReference>
<evidence type="ECO:0000256" key="1">
    <source>
        <dbReference type="SAM" id="MobiDB-lite"/>
    </source>
</evidence>
<feature type="non-terminal residue" evidence="2">
    <location>
        <position position="1"/>
    </location>
</feature>
<organism evidence="2 3">
    <name type="scientific">Brachionus calyciflorus</name>
    <dbReference type="NCBI Taxonomy" id="104777"/>
    <lineage>
        <taxon>Eukaryota</taxon>
        <taxon>Metazoa</taxon>
        <taxon>Spiralia</taxon>
        <taxon>Gnathifera</taxon>
        <taxon>Rotifera</taxon>
        <taxon>Eurotatoria</taxon>
        <taxon>Monogononta</taxon>
        <taxon>Pseudotrocha</taxon>
        <taxon>Ploima</taxon>
        <taxon>Brachionidae</taxon>
        <taxon>Brachionus</taxon>
    </lineage>
</organism>
<dbReference type="EMBL" id="CAJNOC010008101">
    <property type="protein sequence ID" value="CAF1110063.1"/>
    <property type="molecule type" value="Genomic_DNA"/>
</dbReference>
<accession>A0A814PSA1</accession>
<evidence type="ECO:0000313" key="2">
    <source>
        <dbReference type="EMBL" id="CAF1110063.1"/>
    </source>
</evidence>
<evidence type="ECO:0000313" key="3">
    <source>
        <dbReference type="Proteomes" id="UP000663879"/>
    </source>
</evidence>
<name>A0A814PSA1_9BILA</name>
<dbReference type="OrthoDB" id="10242285at2759"/>
<dbReference type="InterPro" id="IPR038765">
    <property type="entry name" value="Papain-like_cys_pep_sf"/>
</dbReference>
<dbReference type="Gene3D" id="3.40.395.10">
    <property type="entry name" value="Adenoviral Proteinase, Chain A"/>
    <property type="match status" value="1"/>
</dbReference>
<dbReference type="Proteomes" id="UP000663879">
    <property type="component" value="Unassembled WGS sequence"/>
</dbReference>
<gene>
    <name evidence="2" type="ORF">OXX778_LOCUS21578</name>
</gene>
<comment type="caution">
    <text evidence="2">The sequence shown here is derived from an EMBL/GenBank/DDBJ whole genome shotgun (WGS) entry which is preliminary data.</text>
</comment>